<dbReference type="Pfam" id="PF07228">
    <property type="entry name" value="SpoIIE"/>
    <property type="match status" value="1"/>
</dbReference>
<organism evidence="3 4">
    <name type="scientific">Ricinus communis</name>
    <name type="common">Castor bean</name>
    <dbReference type="NCBI Taxonomy" id="3988"/>
    <lineage>
        <taxon>Eukaryota</taxon>
        <taxon>Viridiplantae</taxon>
        <taxon>Streptophyta</taxon>
        <taxon>Embryophyta</taxon>
        <taxon>Tracheophyta</taxon>
        <taxon>Spermatophyta</taxon>
        <taxon>Magnoliopsida</taxon>
        <taxon>eudicotyledons</taxon>
        <taxon>Gunneridae</taxon>
        <taxon>Pentapetalae</taxon>
        <taxon>rosids</taxon>
        <taxon>fabids</taxon>
        <taxon>Malpighiales</taxon>
        <taxon>Euphorbiaceae</taxon>
        <taxon>Acalyphoideae</taxon>
        <taxon>Acalypheae</taxon>
        <taxon>Ricinus</taxon>
    </lineage>
</organism>
<protein>
    <submittedName>
        <fullName evidence="3">Protein phosphatase 2c, putative</fullName>
    </submittedName>
</protein>
<dbReference type="GO" id="GO:0004722">
    <property type="term" value="F:protein serine/threonine phosphatase activity"/>
    <property type="evidence" value="ECO:0000318"/>
    <property type="project" value="GO_Central"/>
</dbReference>
<feature type="region of interest" description="Disordered" evidence="1">
    <location>
        <begin position="299"/>
        <end position="418"/>
    </location>
</feature>
<dbReference type="GO" id="GO:0009507">
    <property type="term" value="C:chloroplast"/>
    <property type="evidence" value="ECO:0000318"/>
    <property type="project" value="GO_Central"/>
</dbReference>
<feature type="region of interest" description="Disordered" evidence="1">
    <location>
        <begin position="197"/>
        <end position="225"/>
    </location>
</feature>
<dbReference type="STRING" id="3988.B9T5J5"/>
<feature type="region of interest" description="Disordered" evidence="1">
    <location>
        <begin position="42"/>
        <end position="65"/>
    </location>
</feature>
<dbReference type="eggNOG" id="KOG1379">
    <property type="taxonomic scope" value="Eukaryota"/>
</dbReference>
<feature type="region of interest" description="Disordered" evidence="1">
    <location>
        <begin position="144"/>
        <end position="165"/>
    </location>
</feature>
<feature type="compositionally biased region" description="Polar residues" evidence="1">
    <location>
        <begin position="145"/>
        <end position="155"/>
    </location>
</feature>
<feature type="compositionally biased region" description="Acidic residues" evidence="1">
    <location>
        <begin position="391"/>
        <end position="405"/>
    </location>
</feature>
<feature type="compositionally biased region" description="Basic and acidic residues" evidence="1">
    <location>
        <begin position="305"/>
        <end position="316"/>
    </location>
</feature>
<feature type="compositionally biased region" description="Polar residues" evidence="1">
    <location>
        <begin position="198"/>
        <end position="208"/>
    </location>
</feature>
<feature type="compositionally biased region" description="Polar residues" evidence="1">
    <location>
        <begin position="242"/>
        <end position="257"/>
    </location>
</feature>
<feature type="region of interest" description="Disordered" evidence="1">
    <location>
        <begin position="242"/>
        <end position="269"/>
    </location>
</feature>
<gene>
    <name evidence="3" type="ORF">RCOM_0264050</name>
</gene>
<dbReference type="SMART" id="SM00331">
    <property type="entry name" value="PP2C_SIG"/>
    <property type="match status" value="1"/>
</dbReference>
<dbReference type="PROSITE" id="PS51746">
    <property type="entry name" value="PPM_2"/>
    <property type="match status" value="1"/>
</dbReference>
<evidence type="ECO:0000313" key="4">
    <source>
        <dbReference type="Proteomes" id="UP000008311"/>
    </source>
</evidence>
<feature type="compositionally biased region" description="Basic and acidic residues" evidence="1">
    <location>
        <begin position="323"/>
        <end position="337"/>
    </location>
</feature>
<dbReference type="SMART" id="SM00332">
    <property type="entry name" value="PP2Cc"/>
    <property type="match status" value="1"/>
</dbReference>
<dbReference type="SUPFAM" id="SSF81606">
    <property type="entry name" value="PP2C-like"/>
    <property type="match status" value="1"/>
</dbReference>
<dbReference type="InterPro" id="IPR036457">
    <property type="entry name" value="PPM-type-like_dom_sf"/>
</dbReference>
<dbReference type="KEGG" id="rcu:8273697"/>
<evidence type="ECO:0000259" key="2">
    <source>
        <dbReference type="PROSITE" id="PS51746"/>
    </source>
</evidence>
<dbReference type="PANTHER" id="PTHR12320:SF1">
    <property type="entry name" value="PROTEIN PHOSPHATASE PTC7 HOMOLOG"/>
    <property type="match status" value="1"/>
</dbReference>
<accession>B9T5J5</accession>
<feature type="compositionally biased region" description="Basic and acidic residues" evidence="1">
    <location>
        <begin position="376"/>
        <end position="386"/>
    </location>
</feature>
<dbReference type="AlphaFoldDB" id="B9T5J5"/>
<evidence type="ECO:0000313" key="3">
    <source>
        <dbReference type="EMBL" id="EEF28870.1"/>
    </source>
</evidence>
<keyword evidence="4" id="KW-1185">Reference proteome</keyword>
<dbReference type="InParanoid" id="B9T5J5"/>
<evidence type="ECO:0000256" key="1">
    <source>
        <dbReference type="SAM" id="MobiDB-lite"/>
    </source>
</evidence>
<dbReference type="FunCoup" id="B9T5J5">
    <property type="interactions" value="876"/>
</dbReference>
<dbReference type="EMBL" id="EQ974532">
    <property type="protein sequence ID" value="EEF28870.1"/>
    <property type="molecule type" value="Genomic_DNA"/>
</dbReference>
<proteinExistence type="predicted"/>
<sequence length="789" mass="85136">MADARSLTFCSCVHPPKPILLPSLPISFSSSKRTSCFSFKTVSTPKTTTSSSSSSSSLCSSRDSVSGDVDIISTTEHSDGSLLFQFGELNEISENVKIGESKVTLKDAELENADEEVNNLSKEEATSYSEFVDGVKEIGLCGEGSSDNANGSGETLSADAVSDVQSSDETHIPEMIYFKILTPVNISELEYVVKDETSGNSNTTSISVSGLDMVSSQELSQEESEGEIVSDMVEPDVKVHSSFASQADTTTKDPTVQHTEENYKIDYGGDGEIHEAVPISSSWEASVILDNELTHIAVDEETVEEPTHNAVDEKPTENAAVEEPAHTLEDEEPAHTLEDEEPVEQPTENVADEEPTHTVEDEEPVEQPTANAMNDEPSHTAMDEKPTPSIMDEELTQNEVDEEPVEQSTHNAGAEEPVHDALEEEPTLNASHEEPTLNAVVEEPTHNAVEEELTHNVVDEEPTNNLVDEEPTHVIVEAESVKNEEVEDLKMLAPSSHLVEETAEAEAENSSDGDVSNPHAAETRTIEATETQEEISMSRFYLYSGSASVAHPSKALTGGEDAYFVDQNWLSIADGAGQWSFEGITAGLYAQELIKNLGKIVADSKSNLMTDPVEVLDKAAMETQSSGSSTALVAYFDGQALHVANIGDSGVLIIRNGTIFKKSSPMKHEFNFPLQIKKGDNLSELIEVYAINLDEGDVVVTASNGLFDNLYEQEIALIISNSLQASLKPQEIAELLARRAQEVGQSTAVRCPFADAAQAAGYVGYTGGKLDDVTVIVSLLHKSSASQMQ</sequence>
<feature type="domain" description="PPM-type phosphatase" evidence="2">
    <location>
        <begin position="546"/>
        <end position="780"/>
    </location>
</feature>
<feature type="region of interest" description="Disordered" evidence="1">
    <location>
        <begin position="503"/>
        <end position="525"/>
    </location>
</feature>
<dbReference type="Gene3D" id="3.60.40.10">
    <property type="entry name" value="PPM-type phosphatase domain"/>
    <property type="match status" value="2"/>
</dbReference>
<name>B9T5J5_RICCO</name>
<reference evidence="4" key="1">
    <citation type="journal article" date="2010" name="Nat. Biotechnol.">
        <title>Draft genome sequence of the oilseed species Ricinus communis.</title>
        <authorList>
            <person name="Chan A.P."/>
            <person name="Crabtree J."/>
            <person name="Zhao Q."/>
            <person name="Lorenzi H."/>
            <person name="Orvis J."/>
            <person name="Puiu D."/>
            <person name="Melake-Berhan A."/>
            <person name="Jones K.M."/>
            <person name="Redman J."/>
            <person name="Chen G."/>
            <person name="Cahoon E.B."/>
            <person name="Gedil M."/>
            <person name="Stanke M."/>
            <person name="Haas B.J."/>
            <person name="Wortman J.R."/>
            <person name="Fraser-Liggett C.M."/>
            <person name="Ravel J."/>
            <person name="Rabinowicz P.D."/>
        </authorList>
    </citation>
    <scope>NUCLEOTIDE SEQUENCE [LARGE SCALE GENOMIC DNA]</scope>
    <source>
        <strain evidence="4">cv. Hale</strain>
    </source>
</reference>
<dbReference type="OrthoDB" id="60843at2759"/>
<dbReference type="InterPro" id="IPR001932">
    <property type="entry name" value="PPM-type_phosphatase-like_dom"/>
</dbReference>
<dbReference type="Proteomes" id="UP000008311">
    <property type="component" value="Unassembled WGS sequence"/>
</dbReference>
<dbReference type="InterPro" id="IPR039123">
    <property type="entry name" value="PPTC7"/>
</dbReference>
<dbReference type="PANTHER" id="PTHR12320">
    <property type="entry name" value="PROTEIN PHOSPHATASE 2C"/>
    <property type="match status" value="1"/>
</dbReference>